<dbReference type="EMBL" id="BLLF01000347">
    <property type="protein sequence ID" value="GFH10791.1"/>
    <property type="molecule type" value="Genomic_DNA"/>
</dbReference>
<proteinExistence type="predicted"/>
<evidence type="ECO:0000313" key="1">
    <source>
        <dbReference type="EMBL" id="GFH10791.1"/>
    </source>
</evidence>
<sequence length="163" mass="18223">MGRADVGIVLSGWEHTHTHKDNRSWSVLGNSRLYRCLSCGLWASIGTMVERRVDMVRLEREDVYDREEVLGRDATSVFPKQSKAATLASASAGQLDADAIREMLGARRFLDSIKKQRGESVDDGTATAPLKPLVEVLREAKEQKEASFAAKWKQMKTGEWGTR</sequence>
<dbReference type="Proteomes" id="UP000485058">
    <property type="component" value="Unassembled WGS sequence"/>
</dbReference>
<reference evidence="1 2" key="1">
    <citation type="submission" date="2020-02" db="EMBL/GenBank/DDBJ databases">
        <title>Draft genome sequence of Haematococcus lacustris strain NIES-144.</title>
        <authorList>
            <person name="Morimoto D."/>
            <person name="Nakagawa S."/>
            <person name="Yoshida T."/>
            <person name="Sawayama S."/>
        </authorList>
    </citation>
    <scope>NUCLEOTIDE SEQUENCE [LARGE SCALE GENOMIC DNA]</scope>
    <source>
        <strain evidence="1 2">NIES-144</strain>
    </source>
</reference>
<dbReference type="AlphaFoldDB" id="A0A699YMP4"/>
<name>A0A699YMP4_HAELA</name>
<accession>A0A699YMP4</accession>
<comment type="caution">
    <text evidence="1">The sequence shown here is derived from an EMBL/GenBank/DDBJ whole genome shotgun (WGS) entry which is preliminary data.</text>
</comment>
<evidence type="ECO:0000313" key="2">
    <source>
        <dbReference type="Proteomes" id="UP000485058"/>
    </source>
</evidence>
<organism evidence="1 2">
    <name type="scientific">Haematococcus lacustris</name>
    <name type="common">Green alga</name>
    <name type="synonym">Haematococcus pluvialis</name>
    <dbReference type="NCBI Taxonomy" id="44745"/>
    <lineage>
        <taxon>Eukaryota</taxon>
        <taxon>Viridiplantae</taxon>
        <taxon>Chlorophyta</taxon>
        <taxon>core chlorophytes</taxon>
        <taxon>Chlorophyceae</taxon>
        <taxon>CS clade</taxon>
        <taxon>Chlamydomonadales</taxon>
        <taxon>Haematococcaceae</taxon>
        <taxon>Haematococcus</taxon>
    </lineage>
</organism>
<gene>
    <name evidence="1" type="ORF">HaLaN_06172</name>
</gene>
<keyword evidence="2" id="KW-1185">Reference proteome</keyword>
<protein>
    <submittedName>
        <fullName evidence="1">Nefa_Nip30_N domain-containing protein</fullName>
    </submittedName>
</protein>